<dbReference type="EMBL" id="MUXN01000039">
    <property type="protein sequence ID" value="OOC00620.1"/>
    <property type="molecule type" value="Genomic_DNA"/>
</dbReference>
<feature type="region of interest" description="Disordered" evidence="1">
    <location>
        <begin position="35"/>
        <end position="75"/>
    </location>
</feature>
<evidence type="ECO:0000313" key="3">
    <source>
        <dbReference type="Proteomes" id="UP000188551"/>
    </source>
</evidence>
<name>A0ABX3J031_9PSEU</name>
<keyword evidence="3" id="KW-1185">Reference proteome</keyword>
<evidence type="ECO:0000256" key="1">
    <source>
        <dbReference type="SAM" id="MobiDB-lite"/>
    </source>
</evidence>
<organism evidence="2 3">
    <name type="scientific">Amycolatopsis azurea DSM 43854</name>
    <dbReference type="NCBI Taxonomy" id="1238180"/>
    <lineage>
        <taxon>Bacteria</taxon>
        <taxon>Bacillati</taxon>
        <taxon>Actinomycetota</taxon>
        <taxon>Actinomycetes</taxon>
        <taxon>Pseudonocardiales</taxon>
        <taxon>Pseudonocardiaceae</taxon>
        <taxon>Amycolatopsis</taxon>
    </lineage>
</organism>
<dbReference type="Proteomes" id="UP000188551">
    <property type="component" value="Unassembled WGS sequence"/>
</dbReference>
<reference evidence="2 3" key="1">
    <citation type="submission" date="2017-02" db="EMBL/GenBank/DDBJ databases">
        <title>Amycolatopsis azurea DSM 43854 draft genome.</title>
        <authorList>
            <person name="Mayilraj S."/>
        </authorList>
    </citation>
    <scope>NUCLEOTIDE SEQUENCE [LARGE SCALE GENOMIC DNA]</scope>
    <source>
        <strain evidence="2 3">DSM 43854</strain>
    </source>
</reference>
<proteinExistence type="predicted"/>
<accession>A0ABX3J031</accession>
<protein>
    <submittedName>
        <fullName evidence="2">Uncharacterized protein</fullName>
    </submittedName>
</protein>
<comment type="caution">
    <text evidence="2">The sequence shown here is derived from an EMBL/GenBank/DDBJ whole genome shotgun (WGS) entry which is preliminary data.</text>
</comment>
<gene>
    <name evidence="2" type="ORF">B0293_41960</name>
</gene>
<evidence type="ECO:0000313" key="2">
    <source>
        <dbReference type="EMBL" id="OOC00620.1"/>
    </source>
</evidence>
<sequence>MTRQDGAGSPVGTTPNGCRWCGALERGHYRRWKPSVGWHQWTPPTDEQRKARMLARRSPTDPGRGGLSSAARRAA</sequence>